<dbReference type="EMBL" id="HBEG01014683">
    <property type="protein sequence ID" value="CAD8353569.1"/>
    <property type="molecule type" value="Transcribed_RNA"/>
</dbReference>
<evidence type="ECO:0000256" key="2">
    <source>
        <dbReference type="ARBA" id="ARBA00009320"/>
    </source>
</evidence>
<dbReference type="InterPro" id="IPR002935">
    <property type="entry name" value="SAM_O-MeTrfase"/>
</dbReference>
<dbReference type="InterPro" id="IPR029063">
    <property type="entry name" value="SAM-dependent_MTases_sf"/>
</dbReference>
<dbReference type="Pfam" id="PF01596">
    <property type="entry name" value="Methyltransf_3"/>
    <property type="match status" value="1"/>
</dbReference>
<evidence type="ECO:0008006" key="9">
    <source>
        <dbReference type="Google" id="ProtNLM"/>
    </source>
</evidence>
<dbReference type="PANTHER" id="PTHR42825">
    <property type="entry name" value="AMINO ACID AMINOTRANSFERASE"/>
    <property type="match status" value="1"/>
</dbReference>
<keyword evidence="5" id="KW-0949">S-adenosyl-L-methionine</keyword>
<gene>
    <name evidence="8" type="ORF">PBAH0796_LOCUS8936</name>
</gene>
<dbReference type="PANTHER" id="PTHR42825:SF2">
    <property type="entry name" value="BRANCHED-CHAIN-AMINO-ACID AMINOTRANSFERASE 3, CHLOROPLASTIC-RELATED"/>
    <property type="match status" value="1"/>
</dbReference>
<evidence type="ECO:0000256" key="7">
    <source>
        <dbReference type="ARBA" id="ARBA00023453"/>
    </source>
</evidence>
<dbReference type="GO" id="GO:0032259">
    <property type="term" value="P:methylation"/>
    <property type="evidence" value="ECO:0007669"/>
    <property type="project" value="UniProtKB-KW"/>
</dbReference>
<proteinExistence type="inferred from homology"/>
<comment type="cofactor">
    <cofactor evidence="1">
        <name>pyridoxal 5'-phosphate</name>
        <dbReference type="ChEBI" id="CHEBI:597326"/>
    </cofactor>
</comment>
<accession>A0A7S0A5A5</accession>
<keyword evidence="3" id="KW-0489">Methyltransferase</keyword>
<reference evidence="8" key="1">
    <citation type="submission" date="2021-01" db="EMBL/GenBank/DDBJ databases">
        <authorList>
            <person name="Corre E."/>
            <person name="Pelletier E."/>
            <person name="Niang G."/>
            <person name="Scheremetjew M."/>
            <person name="Finn R."/>
            <person name="Kale V."/>
            <person name="Holt S."/>
            <person name="Cochrane G."/>
            <person name="Meng A."/>
            <person name="Brown T."/>
            <person name="Cohen L."/>
        </authorList>
    </citation>
    <scope>NUCLEOTIDE SEQUENCE</scope>
    <source>
        <strain evidence="8">Pbaha01</strain>
    </source>
</reference>
<dbReference type="InterPro" id="IPR005786">
    <property type="entry name" value="B_amino_transII"/>
</dbReference>
<organism evidence="8">
    <name type="scientific">Pyrodinium bahamense</name>
    <dbReference type="NCBI Taxonomy" id="73915"/>
    <lineage>
        <taxon>Eukaryota</taxon>
        <taxon>Sar</taxon>
        <taxon>Alveolata</taxon>
        <taxon>Dinophyceae</taxon>
        <taxon>Gonyaulacales</taxon>
        <taxon>Pyrocystaceae</taxon>
        <taxon>Pyrodinium</taxon>
    </lineage>
</organism>
<keyword evidence="6" id="KW-0663">Pyridoxal phosphate</keyword>
<protein>
    <recommendedName>
        <fullName evidence="9">Catechol O-methyltransferase</fullName>
    </recommendedName>
</protein>
<dbReference type="GO" id="GO:0008171">
    <property type="term" value="F:O-methyltransferase activity"/>
    <property type="evidence" value="ECO:0007669"/>
    <property type="project" value="InterPro"/>
</dbReference>
<evidence type="ECO:0000256" key="6">
    <source>
        <dbReference type="ARBA" id="ARBA00022898"/>
    </source>
</evidence>
<comment type="similarity">
    <text evidence="7">Belongs to the class I-like SAM-binding methyltransferase superfamily. Cation-dependent O-methyltransferase family.</text>
</comment>
<dbReference type="GO" id="GO:0004084">
    <property type="term" value="F:branched-chain-amino-acid transaminase activity"/>
    <property type="evidence" value="ECO:0007669"/>
    <property type="project" value="InterPro"/>
</dbReference>
<dbReference type="GO" id="GO:0009081">
    <property type="term" value="P:branched-chain amino acid metabolic process"/>
    <property type="evidence" value="ECO:0007669"/>
    <property type="project" value="InterPro"/>
</dbReference>
<evidence type="ECO:0000256" key="5">
    <source>
        <dbReference type="ARBA" id="ARBA00022691"/>
    </source>
</evidence>
<dbReference type="Gene3D" id="3.20.10.10">
    <property type="entry name" value="D-amino Acid Aminotransferase, subunit A, domain 2"/>
    <property type="match status" value="1"/>
</dbReference>
<dbReference type="Pfam" id="PF01063">
    <property type="entry name" value="Aminotran_4"/>
    <property type="match status" value="1"/>
</dbReference>
<evidence type="ECO:0000256" key="1">
    <source>
        <dbReference type="ARBA" id="ARBA00001933"/>
    </source>
</evidence>
<name>A0A7S0A5A5_9DINO</name>
<dbReference type="SUPFAM" id="SSF56752">
    <property type="entry name" value="D-aminoacid aminotransferase-like PLP-dependent enzymes"/>
    <property type="match status" value="1"/>
</dbReference>
<dbReference type="SUPFAM" id="SSF53335">
    <property type="entry name" value="S-adenosyl-L-methionine-dependent methyltransferases"/>
    <property type="match status" value="1"/>
</dbReference>
<dbReference type="InterPro" id="IPR036038">
    <property type="entry name" value="Aminotransferase-like"/>
</dbReference>
<keyword evidence="4" id="KW-0808">Transferase</keyword>
<dbReference type="Gene3D" id="3.40.50.150">
    <property type="entry name" value="Vaccinia Virus protein VP39"/>
    <property type="match status" value="1"/>
</dbReference>
<comment type="similarity">
    <text evidence="2">Belongs to the class-IV pyridoxal-phosphate-dependent aminotransferase family.</text>
</comment>
<evidence type="ECO:0000256" key="4">
    <source>
        <dbReference type="ARBA" id="ARBA00022679"/>
    </source>
</evidence>
<dbReference type="InterPro" id="IPR001544">
    <property type="entry name" value="Aminotrans_IV"/>
</dbReference>
<dbReference type="AlphaFoldDB" id="A0A7S0A5A5"/>
<dbReference type="PROSITE" id="PS51682">
    <property type="entry name" value="SAM_OMT_I"/>
    <property type="match status" value="1"/>
</dbReference>
<dbReference type="InterPro" id="IPR043132">
    <property type="entry name" value="BCAT-like_C"/>
</dbReference>
<sequence>MPAGGYYKKAASAEQEEVGIKAVVSEDHDRAAPRGTGAVKAAGNYAADLNPVHAAIKTGYNTTLYLDAKEQRYVEEFSVANFVGVTHDGKYVTPKSSTILESTTNILLMQIAKARGMVVEERPIDFEAEIGNFKEVGMCGTAAVVVKVESITRGDKTYTFDSFDTIASLRSALTSVQHGDAPDEYGFMTEVCNVFDDATDKPACDSPYESAGMLSAVGIVDGLEQPSVPLVRKLFGPKGAGGPTADMATWYSGYERELLDHVVQKATPGNPDSVLRSMDEFWRAKFPRLQEQTAARWEEKRRTISEKTAAMVAKSVVSGRPVRCLELGTYCGYSAILIAKLLPEGSMLHTVESDYLFAAFATKIVEFAGLESKTKIWMGDAGEESALLRARLENEPADLVLFDHSRNQYVEDLQRLEDLGVVTAESAVLFDLGVHLGDATVTQAQHEVIREFFMDRSSVVATML</sequence>
<evidence type="ECO:0000313" key="8">
    <source>
        <dbReference type="EMBL" id="CAD8353569.1"/>
    </source>
</evidence>
<evidence type="ECO:0000256" key="3">
    <source>
        <dbReference type="ARBA" id="ARBA00022603"/>
    </source>
</evidence>